<dbReference type="HOGENOM" id="CLU_036192_0_0_11"/>
<sequence length="478" mass="50036">MNRPSDAPTSVTTAGAELFATALTSQAVEVSHVDWRPPMPGTENDLATVMADPLRHAANQRAAQAMLDVRAMLVDVVPAAEALGLERGHFLHAGPPITWDRTSGPLRGALLGAAALEGIVPDPADAATLFETGGLTFEPCHHRSAVGPMAGVVSPSMWMFVVEDPDSGRRTYCSLNEGLGKVLRYGAYAPDVLERLRWMSNVLGPSLRDAVRATGPIDITGILTQMVQMGDEAHNRNRAGTLMLLRDLSPALVSSGHPATDVSDVLRFIGGNDHFFLNLAMPACKLALDAARDIEGSTMVVAMARNGTDFGIQVSGTGDEWFTGPAQLADGLFIGDFGPEDANPDIGDSAITETAGLGGFSMATAPPIVRFVGGTVPEALATTQRMYEITLAENPRWSIPILEFRGAPTGIDVSLVCRTGILPQINTGMAGKEPGVGQVGAGLVKPPAEIFPAALAALAQRARARVGEPGMPTGKIGA</sequence>
<accession>I0V788</accession>
<dbReference type="AlphaFoldDB" id="I0V788"/>
<dbReference type="EMBL" id="JH636049">
    <property type="protein sequence ID" value="EID55991.1"/>
    <property type="molecule type" value="Genomic_DNA"/>
</dbReference>
<dbReference type="eggNOG" id="COG0074">
    <property type="taxonomic scope" value="Bacteria"/>
</dbReference>
<dbReference type="RefSeq" id="WP_006240205.1">
    <property type="nucleotide sequence ID" value="NZ_JH636049.1"/>
</dbReference>
<proteinExistence type="predicted"/>
<dbReference type="Gene3D" id="3.90.1700.10">
    <property type="entry name" value="v583 domain like"/>
    <property type="match status" value="1"/>
</dbReference>
<dbReference type="InterPro" id="IPR024033">
    <property type="entry name" value="OXTCase_su_AllG_h-dom"/>
</dbReference>
<dbReference type="Gene3D" id="3.90.1710.10">
    <property type="entry name" value="Enterococcus faecalis V583 domain"/>
    <property type="match status" value="1"/>
</dbReference>
<dbReference type="Proteomes" id="UP000004691">
    <property type="component" value="Unassembled WGS sequence"/>
</dbReference>
<organism evidence="1 2">
    <name type="scientific">Saccharomonospora xinjiangensis XJ-54</name>
    <dbReference type="NCBI Taxonomy" id="882086"/>
    <lineage>
        <taxon>Bacteria</taxon>
        <taxon>Bacillati</taxon>
        <taxon>Actinomycetota</taxon>
        <taxon>Actinomycetes</taxon>
        <taxon>Pseudonocardiales</taxon>
        <taxon>Pseudonocardiaceae</taxon>
        <taxon>Saccharomonospora</taxon>
    </lineage>
</organism>
<reference evidence="1 2" key="1">
    <citation type="submission" date="2012-01" db="EMBL/GenBank/DDBJ databases">
        <title>Improved High-Quality Draft sequence of Saccharomonospora xinjiangensis XJ-54.</title>
        <authorList>
            <consortium name="US DOE Joint Genome Institute"/>
            <person name="Lucas S."/>
            <person name="Han J."/>
            <person name="Lapidus A."/>
            <person name="Cheng J.-F."/>
            <person name="Goodwin L."/>
            <person name="Pitluck S."/>
            <person name="Peters L."/>
            <person name="Mikhailova N."/>
            <person name="Teshima H."/>
            <person name="Detter J.C."/>
            <person name="Han C."/>
            <person name="Tapia R."/>
            <person name="Land M."/>
            <person name="Hauser L."/>
            <person name="Kyrpides N."/>
            <person name="Ivanova N."/>
            <person name="Pagani I."/>
            <person name="Brambilla E.-M."/>
            <person name="Klenk H.-P."/>
            <person name="Woyke T."/>
        </authorList>
    </citation>
    <scope>NUCLEOTIDE SEQUENCE [LARGE SCALE GENOMIC DNA]</scope>
    <source>
        <strain evidence="1 2">XJ-54</strain>
    </source>
</reference>
<dbReference type="STRING" id="882086.SacxiDRAFT_3799"/>
<dbReference type="Gene3D" id="1.10.10.660">
    <property type="entry name" value="conserved protein of unknown function from Enterococcus faecalis V583"/>
    <property type="match status" value="1"/>
</dbReference>
<gene>
    <name evidence="1" type="ORF">SacxiDRAFT_3799</name>
</gene>
<evidence type="ECO:0000313" key="1">
    <source>
        <dbReference type="EMBL" id="EID55991.1"/>
    </source>
</evidence>
<keyword evidence="2" id="KW-1185">Reference proteome</keyword>
<evidence type="ECO:0008006" key="3">
    <source>
        <dbReference type="Google" id="ProtNLM"/>
    </source>
</evidence>
<evidence type="ECO:0000313" key="2">
    <source>
        <dbReference type="Proteomes" id="UP000004691"/>
    </source>
</evidence>
<dbReference type="InterPro" id="IPR009499">
    <property type="entry name" value="AllG-like"/>
</dbReference>
<protein>
    <recommendedName>
        <fullName evidence="3">DUF1116 domain-containing protein</fullName>
    </recommendedName>
</protein>
<dbReference type="Pfam" id="PF06545">
    <property type="entry name" value="AllG"/>
    <property type="match status" value="1"/>
</dbReference>
<name>I0V788_9PSEU</name>